<dbReference type="GO" id="GO:0000209">
    <property type="term" value="P:protein polyubiquitination"/>
    <property type="evidence" value="ECO:0007669"/>
    <property type="project" value="TreeGrafter"/>
</dbReference>
<gene>
    <name evidence="3" type="ORF">GDO81_003397</name>
</gene>
<proteinExistence type="predicted"/>
<feature type="repeat" description="NHL" evidence="2">
    <location>
        <begin position="303"/>
        <end position="333"/>
    </location>
</feature>
<reference evidence="3" key="1">
    <citation type="thesis" date="2020" institute="ProQuest LLC" country="789 East Eisenhower Parkway, Ann Arbor, MI, USA">
        <title>Comparative Genomics and Chromosome Evolution.</title>
        <authorList>
            <person name="Mudd A.B."/>
        </authorList>
    </citation>
    <scope>NUCLEOTIDE SEQUENCE</scope>
    <source>
        <strain evidence="3">237g6f4</strain>
        <tissue evidence="3">Blood</tissue>
    </source>
</reference>
<feature type="repeat" description="NHL" evidence="2">
    <location>
        <begin position="174"/>
        <end position="204"/>
    </location>
</feature>
<organism evidence="3 4">
    <name type="scientific">Engystomops pustulosus</name>
    <name type="common">Tungara frog</name>
    <name type="synonym">Physalaemus pustulosus</name>
    <dbReference type="NCBI Taxonomy" id="76066"/>
    <lineage>
        <taxon>Eukaryota</taxon>
        <taxon>Metazoa</taxon>
        <taxon>Chordata</taxon>
        <taxon>Craniata</taxon>
        <taxon>Vertebrata</taxon>
        <taxon>Euteleostomi</taxon>
        <taxon>Amphibia</taxon>
        <taxon>Batrachia</taxon>
        <taxon>Anura</taxon>
        <taxon>Neobatrachia</taxon>
        <taxon>Hyloidea</taxon>
        <taxon>Leptodactylidae</taxon>
        <taxon>Leiuperinae</taxon>
        <taxon>Engystomops</taxon>
    </lineage>
</organism>
<protein>
    <recommendedName>
        <fullName evidence="5">NHL-repeat-containing protein 4</fullName>
    </recommendedName>
</protein>
<evidence type="ECO:0008006" key="5">
    <source>
        <dbReference type="Google" id="ProtNLM"/>
    </source>
</evidence>
<dbReference type="AlphaFoldDB" id="A0AAV6ZZH9"/>
<evidence type="ECO:0000313" key="4">
    <source>
        <dbReference type="Proteomes" id="UP000824782"/>
    </source>
</evidence>
<dbReference type="GO" id="GO:0043161">
    <property type="term" value="P:proteasome-mediated ubiquitin-dependent protein catabolic process"/>
    <property type="evidence" value="ECO:0007669"/>
    <property type="project" value="TreeGrafter"/>
</dbReference>
<keyword evidence="1" id="KW-0677">Repeat</keyword>
<dbReference type="InterPro" id="IPR050952">
    <property type="entry name" value="TRIM-NHL_E3_ligases"/>
</dbReference>
<dbReference type="SUPFAM" id="SSF101898">
    <property type="entry name" value="NHL repeat"/>
    <property type="match status" value="1"/>
</dbReference>
<accession>A0AAV6ZZH9</accession>
<dbReference type="PANTHER" id="PTHR24104">
    <property type="entry name" value="E3 UBIQUITIN-PROTEIN LIGASE NHLRC1-RELATED"/>
    <property type="match status" value="1"/>
</dbReference>
<dbReference type="Proteomes" id="UP000824782">
    <property type="component" value="Unassembled WGS sequence"/>
</dbReference>
<dbReference type="PROSITE" id="PS51125">
    <property type="entry name" value="NHL"/>
    <property type="match status" value="3"/>
</dbReference>
<sequence>MMDSSLEFSCQKEDLVRTVRSLQVASQNTLQKAVPLLSSQPGLGLLKPSHVHQLSKKTTQVCRELEDVGNLLLFRQDELAQKISVPGNGGASSLHWCSDGTLYVCGDNGPYIHLLNSHGKTTQTFHCCDDVLFLPDCVTMTRFGAVAVTDISEGLVRIYSPNSHPPWIKVGGIFKSPKGIAVDSSGRLLVAEYTSGEVQAFHVDRANRIHGVKKVLGLRGPQYICSTPDGRFTVSEECGDVKLFTANLKLSGSLSETYQHEFGNPTGICSDPEGNILVADVQKRNITLFPPSGSPICIVSQGLCKPTGITCSHFGLLYVADSGDNCVKVYKYRAKPYYTPVSPRRSGEAPS</sequence>
<feature type="repeat" description="NHL" evidence="2">
    <location>
        <begin position="259"/>
        <end position="292"/>
    </location>
</feature>
<evidence type="ECO:0000313" key="3">
    <source>
        <dbReference type="EMBL" id="KAG8553398.1"/>
    </source>
</evidence>
<dbReference type="InterPro" id="IPR001258">
    <property type="entry name" value="NHL_repeat"/>
</dbReference>
<evidence type="ECO:0000256" key="1">
    <source>
        <dbReference type="ARBA" id="ARBA00022737"/>
    </source>
</evidence>
<dbReference type="InterPro" id="IPR011042">
    <property type="entry name" value="6-blade_b-propeller_TolB-like"/>
</dbReference>
<dbReference type="Pfam" id="PF01436">
    <property type="entry name" value="NHL"/>
    <property type="match status" value="1"/>
</dbReference>
<comment type="caution">
    <text evidence="3">The sequence shown here is derived from an EMBL/GenBank/DDBJ whole genome shotgun (WGS) entry which is preliminary data.</text>
</comment>
<evidence type="ECO:0000256" key="2">
    <source>
        <dbReference type="PROSITE-ProRule" id="PRU00504"/>
    </source>
</evidence>
<name>A0AAV6ZZH9_ENGPU</name>
<dbReference type="GO" id="GO:0061630">
    <property type="term" value="F:ubiquitin protein ligase activity"/>
    <property type="evidence" value="ECO:0007669"/>
    <property type="project" value="TreeGrafter"/>
</dbReference>
<dbReference type="Gene3D" id="2.120.10.30">
    <property type="entry name" value="TolB, C-terminal domain"/>
    <property type="match status" value="2"/>
</dbReference>
<dbReference type="EMBL" id="WNYA01000010">
    <property type="protein sequence ID" value="KAG8553398.1"/>
    <property type="molecule type" value="Genomic_DNA"/>
</dbReference>
<keyword evidence="4" id="KW-1185">Reference proteome</keyword>
<dbReference type="PANTHER" id="PTHR24104:SF21">
    <property type="entry name" value="TRIPARTITE MOTIF-CONTAINING PROTEIN 3"/>
    <property type="match status" value="1"/>
</dbReference>